<feature type="transmembrane region" description="Helical" evidence="1">
    <location>
        <begin position="39"/>
        <end position="60"/>
    </location>
</feature>
<accession>A0ABQ0WW89</accession>
<dbReference type="Proteomes" id="UP000321794">
    <property type="component" value="Unassembled WGS sequence"/>
</dbReference>
<sequence length="68" mass="7287">MSSSQLLRMGIGGSVLAVQPGQADASFWQVGLTFFSQYFGVMSVALLFAIAISGLSVHWINRHGDSQL</sequence>
<comment type="caution">
    <text evidence="2">The sequence shown here is derived from an EMBL/GenBank/DDBJ whole genome shotgun (WGS) entry which is preliminary data.</text>
</comment>
<evidence type="ECO:0000313" key="3">
    <source>
        <dbReference type="Proteomes" id="UP000321794"/>
    </source>
</evidence>
<keyword evidence="3" id="KW-1185">Reference proteome</keyword>
<evidence type="ECO:0000313" key="2">
    <source>
        <dbReference type="EMBL" id="GEO71979.1"/>
    </source>
</evidence>
<keyword evidence="1" id="KW-0472">Membrane</keyword>
<reference evidence="2 3" key="1">
    <citation type="submission" date="2019-07" db="EMBL/GenBank/DDBJ databases">
        <title>Whole genome shotgun sequence of Lactobacillus zymae NBRC 107157.</title>
        <authorList>
            <person name="Hosoyama A."/>
            <person name="Uohara A."/>
            <person name="Ohji S."/>
            <person name="Ichikawa N."/>
        </authorList>
    </citation>
    <scope>NUCLEOTIDE SEQUENCE [LARGE SCALE GENOMIC DNA]</scope>
    <source>
        <strain evidence="2 3">NBRC 107157</strain>
    </source>
</reference>
<gene>
    <name evidence="2" type="ORF">LZY01_11470</name>
</gene>
<keyword evidence="1" id="KW-0812">Transmembrane</keyword>
<name>A0ABQ0WW89_9LACO</name>
<proteinExistence type="predicted"/>
<keyword evidence="1" id="KW-1133">Transmembrane helix</keyword>
<protein>
    <submittedName>
        <fullName evidence="2">Uncharacterized protein</fullName>
    </submittedName>
</protein>
<dbReference type="EMBL" id="BJZK01000011">
    <property type="protein sequence ID" value="GEO71979.1"/>
    <property type="molecule type" value="Genomic_DNA"/>
</dbReference>
<organism evidence="2 3">
    <name type="scientific">Levilactobacillus zymae</name>
    <dbReference type="NCBI Taxonomy" id="267363"/>
    <lineage>
        <taxon>Bacteria</taxon>
        <taxon>Bacillati</taxon>
        <taxon>Bacillota</taxon>
        <taxon>Bacilli</taxon>
        <taxon>Lactobacillales</taxon>
        <taxon>Lactobacillaceae</taxon>
        <taxon>Levilactobacillus</taxon>
    </lineage>
</organism>
<evidence type="ECO:0000256" key="1">
    <source>
        <dbReference type="SAM" id="Phobius"/>
    </source>
</evidence>
<dbReference type="RefSeq" id="WP_147007832.1">
    <property type="nucleotide sequence ID" value="NZ_BJZK01000011.1"/>
</dbReference>